<dbReference type="EMBL" id="AP021861">
    <property type="protein sequence ID" value="BBO33110.1"/>
    <property type="molecule type" value="Genomic_DNA"/>
</dbReference>
<reference evidence="4" key="1">
    <citation type="submission" date="2019-10" db="EMBL/GenBank/DDBJ databases">
        <title>Lacipirellula parvula gen. nov., sp. nov., representing a lineage of planctomycetes widespread in freshwater anoxic habitats, and description of the family Lacipirellulaceae.</title>
        <authorList>
            <person name="Dedysh S.N."/>
            <person name="Kulichevskaya I.S."/>
            <person name="Beletsky A.V."/>
            <person name="Rakitin A.L."/>
            <person name="Mardanov A.V."/>
            <person name="Ivanova A.A."/>
            <person name="Saltykova V.X."/>
            <person name="Rijpstra W.I.C."/>
            <person name="Sinninghe Damste J.S."/>
            <person name="Ravin N.V."/>
        </authorList>
    </citation>
    <scope>NUCLEOTIDE SEQUENCE [LARGE SCALE GENOMIC DNA]</scope>
    <source>
        <strain evidence="4">PX69</strain>
    </source>
</reference>
<proteinExistence type="predicted"/>
<dbReference type="SMART" id="SM00564">
    <property type="entry name" value="PQQ"/>
    <property type="match status" value="3"/>
</dbReference>
<dbReference type="Gene3D" id="2.130.10.10">
    <property type="entry name" value="YVTN repeat-like/Quinoprotein amine dehydrogenase"/>
    <property type="match status" value="1"/>
</dbReference>
<organism evidence="3 4">
    <name type="scientific">Lacipirellula parvula</name>
    <dbReference type="NCBI Taxonomy" id="2650471"/>
    <lineage>
        <taxon>Bacteria</taxon>
        <taxon>Pseudomonadati</taxon>
        <taxon>Planctomycetota</taxon>
        <taxon>Planctomycetia</taxon>
        <taxon>Pirellulales</taxon>
        <taxon>Lacipirellulaceae</taxon>
        <taxon>Lacipirellula</taxon>
    </lineage>
</organism>
<keyword evidence="4" id="KW-1185">Reference proteome</keyword>
<evidence type="ECO:0000313" key="3">
    <source>
        <dbReference type="EMBL" id="BBO33110.1"/>
    </source>
</evidence>
<dbReference type="PANTHER" id="PTHR34512">
    <property type="entry name" value="CELL SURFACE PROTEIN"/>
    <property type="match status" value="1"/>
</dbReference>
<dbReference type="InterPro" id="IPR018391">
    <property type="entry name" value="PQQ_b-propeller_rpt"/>
</dbReference>
<gene>
    <name evidence="3" type="ORF">PLANPX_2722</name>
</gene>
<dbReference type="InterPro" id="IPR011047">
    <property type="entry name" value="Quinoprotein_ADH-like_sf"/>
</dbReference>
<evidence type="ECO:0000259" key="2">
    <source>
        <dbReference type="Pfam" id="PF13360"/>
    </source>
</evidence>
<name>A0A5K7X8X7_9BACT</name>
<dbReference type="SUPFAM" id="SSF50998">
    <property type="entry name" value="Quinoprotein alcohol dehydrogenase-like"/>
    <property type="match status" value="1"/>
</dbReference>
<dbReference type="AlphaFoldDB" id="A0A5K7X8X7"/>
<keyword evidence="1" id="KW-1133">Transmembrane helix</keyword>
<accession>A0A5K7X8X7</accession>
<dbReference type="KEGG" id="lpav:PLANPX_2722"/>
<dbReference type="InterPro" id="IPR015943">
    <property type="entry name" value="WD40/YVTN_repeat-like_dom_sf"/>
</dbReference>
<keyword evidence="1" id="KW-0812">Transmembrane</keyword>
<feature type="transmembrane region" description="Helical" evidence="1">
    <location>
        <begin position="81"/>
        <end position="100"/>
    </location>
</feature>
<feature type="transmembrane region" description="Helical" evidence="1">
    <location>
        <begin position="54"/>
        <end position="72"/>
    </location>
</feature>
<dbReference type="InterPro" id="IPR002372">
    <property type="entry name" value="PQQ_rpt_dom"/>
</dbReference>
<dbReference type="Pfam" id="PF13360">
    <property type="entry name" value="PQQ_2"/>
    <property type="match status" value="1"/>
</dbReference>
<evidence type="ECO:0000313" key="4">
    <source>
        <dbReference type="Proteomes" id="UP000326837"/>
    </source>
</evidence>
<feature type="domain" description="Pyrrolo-quinoline quinone repeat" evidence="2">
    <location>
        <begin position="205"/>
        <end position="465"/>
    </location>
</feature>
<evidence type="ECO:0000256" key="1">
    <source>
        <dbReference type="SAM" id="Phobius"/>
    </source>
</evidence>
<keyword evidence="1" id="KW-0472">Membrane</keyword>
<dbReference type="Proteomes" id="UP000326837">
    <property type="component" value="Chromosome"/>
</dbReference>
<protein>
    <recommendedName>
        <fullName evidence="2">Pyrrolo-quinoline quinone repeat domain-containing protein</fullName>
    </recommendedName>
</protein>
<dbReference type="PANTHER" id="PTHR34512:SF30">
    <property type="entry name" value="OUTER MEMBRANE PROTEIN ASSEMBLY FACTOR BAMB"/>
    <property type="match status" value="1"/>
</dbReference>
<sequence>MSCVAPAQSPSLNMLPSAKPRLRRARSLVAWVLLLAVVTAGVWSTDISKDYKNITLQVTLVLAVAGLSVWMLRHSLLPRRLRLMTAALVWLPVWAVTPLGPVQLINNGNSGFVDWRWRWAATHDQSLAGVAAPPQVRLDWQETERDYPRFLGNGYWAEAKGINLDADWKANPPKLLWKQPIGAGWSAFIIVGDYAVTQEQRGNQEMVVCYELKTGQVAWSHADDARWDPSGPGALGGIGPRATPTIHDGRVYTHGATGIVNCIDAATGKRLWSHDTLKEYGAENISWGKADSPLIVDGNVIISVGALDDRSLVAFDAKTGEQVWAAGARRSSYASPILTELAGVRQILVVNENFLTSHDATTGEILWEHPWDGDSNGNASASQPVPVGDDRVFLSKGYGIMSQLFQVTHDESAEPEKQWSTEVLWSKPVLRTKLGNVVIRDGVIYGIDDIDMDCADLETGRRRWKKRRRPELGHGQIILVGDKILVISESGELVLLAADAKKYRELAQVQAIEGITWNNPAISGRYLLVRNGQEAACFELPVAASPAL</sequence>